<dbReference type="PANTHER" id="PTHR30540:SF99">
    <property type="entry name" value="POTASSIUM TRANSPORTER"/>
    <property type="match status" value="1"/>
</dbReference>
<feature type="transmembrane region" description="Helical" evidence="4">
    <location>
        <begin position="219"/>
        <end position="237"/>
    </location>
</feature>
<evidence type="ECO:0000259" key="5">
    <source>
        <dbReference type="Pfam" id="PF02705"/>
    </source>
</evidence>
<evidence type="ECO:0000256" key="3">
    <source>
        <dbReference type="SAM" id="MobiDB-lite"/>
    </source>
</evidence>
<dbReference type="PANTHER" id="PTHR30540">
    <property type="entry name" value="OSMOTIC STRESS POTASSIUM TRANSPORTER"/>
    <property type="match status" value="1"/>
</dbReference>
<proteinExistence type="inferred from homology"/>
<dbReference type="AlphaFoldDB" id="A0A8K0E3X3"/>
<feature type="compositionally biased region" description="Basic and acidic residues" evidence="3">
    <location>
        <begin position="12"/>
        <end position="23"/>
    </location>
</feature>
<evidence type="ECO:0000313" key="6">
    <source>
        <dbReference type="EMBL" id="KAF3436402.1"/>
    </source>
</evidence>
<protein>
    <recommendedName>
        <fullName evidence="5">K+ potassium transporter integral membrane domain-containing protein</fullName>
    </recommendedName>
</protein>
<dbReference type="InterPro" id="IPR003855">
    <property type="entry name" value="K+_transporter"/>
</dbReference>
<name>A0A8K0E3X3_9ROSA</name>
<feature type="transmembrane region" description="Helical" evidence="4">
    <location>
        <begin position="176"/>
        <end position="199"/>
    </location>
</feature>
<evidence type="ECO:0000256" key="2">
    <source>
        <dbReference type="ARBA" id="ARBA00008440"/>
    </source>
</evidence>
<feature type="transmembrane region" description="Helical" evidence="4">
    <location>
        <begin position="90"/>
        <end position="107"/>
    </location>
</feature>
<feature type="domain" description="K+ potassium transporter integral membrane" evidence="5">
    <location>
        <begin position="56"/>
        <end position="306"/>
    </location>
</feature>
<keyword evidence="4" id="KW-1133">Transmembrane helix</keyword>
<feature type="transmembrane region" description="Helical" evidence="4">
    <location>
        <begin position="50"/>
        <end position="70"/>
    </location>
</feature>
<dbReference type="EMBL" id="VOIH02000010">
    <property type="protein sequence ID" value="KAF3436402.1"/>
    <property type="molecule type" value="Genomic_DNA"/>
</dbReference>
<dbReference type="Pfam" id="PF02705">
    <property type="entry name" value="K_trans"/>
    <property type="match status" value="1"/>
</dbReference>
<keyword evidence="4" id="KW-0472">Membrane</keyword>
<dbReference type="OrthoDB" id="504708at2759"/>
<comment type="subcellular location">
    <subcellularLocation>
        <location evidence="1">Cell membrane</location>
        <topology evidence="1">Multi-pass membrane protein</topology>
    </subcellularLocation>
</comment>
<evidence type="ECO:0000256" key="1">
    <source>
        <dbReference type="ARBA" id="ARBA00004651"/>
    </source>
</evidence>
<dbReference type="GO" id="GO:0005886">
    <property type="term" value="C:plasma membrane"/>
    <property type="evidence" value="ECO:0007669"/>
    <property type="project" value="UniProtKB-SubCell"/>
</dbReference>
<comment type="caution">
    <text evidence="6">The sequence shown here is derived from an EMBL/GenBank/DDBJ whole genome shotgun (WGS) entry which is preliminary data.</text>
</comment>
<organism evidence="6 7">
    <name type="scientific">Rhamnella rubrinervis</name>
    <dbReference type="NCBI Taxonomy" id="2594499"/>
    <lineage>
        <taxon>Eukaryota</taxon>
        <taxon>Viridiplantae</taxon>
        <taxon>Streptophyta</taxon>
        <taxon>Embryophyta</taxon>
        <taxon>Tracheophyta</taxon>
        <taxon>Spermatophyta</taxon>
        <taxon>Magnoliopsida</taxon>
        <taxon>eudicotyledons</taxon>
        <taxon>Gunneridae</taxon>
        <taxon>Pentapetalae</taxon>
        <taxon>rosids</taxon>
        <taxon>fabids</taxon>
        <taxon>Rosales</taxon>
        <taxon>Rhamnaceae</taxon>
        <taxon>rhamnoid group</taxon>
        <taxon>Rhamneae</taxon>
        <taxon>Rhamnella</taxon>
    </lineage>
</organism>
<gene>
    <name evidence="6" type="ORF">FNV43_RR23494</name>
</gene>
<dbReference type="GO" id="GO:0015079">
    <property type="term" value="F:potassium ion transmembrane transporter activity"/>
    <property type="evidence" value="ECO:0007669"/>
    <property type="project" value="InterPro"/>
</dbReference>
<evidence type="ECO:0000256" key="4">
    <source>
        <dbReference type="SAM" id="Phobius"/>
    </source>
</evidence>
<dbReference type="Proteomes" id="UP000796880">
    <property type="component" value="Unassembled WGS sequence"/>
</dbReference>
<evidence type="ECO:0000313" key="7">
    <source>
        <dbReference type="Proteomes" id="UP000796880"/>
    </source>
</evidence>
<feature type="transmembrane region" description="Helical" evidence="4">
    <location>
        <begin position="244"/>
        <end position="266"/>
    </location>
</feature>
<comment type="similarity">
    <text evidence="2">Belongs to the HAK/KUP transporter (TC 2.A.72.3) family.</text>
</comment>
<reference evidence="6" key="1">
    <citation type="submission" date="2020-03" db="EMBL/GenBank/DDBJ databases">
        <title>A high-quality chromosome-level genome assembly of a woody plant with both climbing and erect habits, Rhamnella rubrinervis.</title>
        <authorList>
            <person name="Lu Z."/>
            <person name="Yang Y."/>
            <person name="Zhu X."/>
            <person name="Sun Y."/>
        </authorList>
    </citation>
    <scope>NUCLEOTIDE SEQUENCE</scope>
    <source>
        <strain evidence="6">BYM</strain>
        <tissue evidence="6">Leaf</tissue>
    </source>
</reference>
<dbReference type="InterPro" id="IPR053951">
    <property type="entry name" value="K_trans_N"/>
</dbReference>
<feature type="region of interest" description="Disordered" evidence="3">
    <location>
        <begin position="1"/>
        <end position="23"/>
    </location>
</feature>
<accession>A0A8K0E3X3</accession>
<keyword evidence="7" id="KW-1185">Reference proteome</keyword>
<sequence>MSMSPSSVETGGGHEEVSDQRRLKRHDSLDIESRSVPGYDGRNLKADKDWWVILLLAFQSVGIVYGDIGTSPTYVYHSAFYNGVRHGEDVLGVLSVILYTITLLPLVKYVMIVLRATDNGEGGTFALYSLICRYAKVSLTPSEEAEDGDVSNFRLPKPNKESKLKSNIEKSEFAKYFLLFATMLGTSMVIGDGILTPSISVLSAVGGIKRATSAMTDDVIVWISVAVLVGLFMVQSFGTKKVSYVFAPLLCLWMLLIGGIGLYNIIHYDPTILKAINPKYIVEYFRRNKKEAWISLGGCILSITVTKGLRHVGIAYPYRCYAFDLAEEPSQYLKGNWGGDRRPPSSILQFNAYGCLAFTRVGIRFKCFTSFMRRMQGKRKSLSNGISAMKKQMVETG</sequence>
<keyword evidence="4" id="KW-0812">Transmembrane</keyword>